<feature type="region of interest" description="Disordered" evidence="1">
    <location>
        <begin position="504"/>
        <end position="532"/>
    </location>
</feature>
<dbReference type="Gene3D" id="3.60.10.10">
    <property type="entry name" value="Endonuclease/exonuclease/phosphatase"/>
    <property type="match status" value="1"/>
</dbReference>
<accession>A0A8C7YD06</accession>
<dbReference type="GeneTree" id="ENSGT01120000271821"/>
<feature type="compositionally biased region" description="Basic residues" evidence="1">
    <location>
        <begin position="82"/>
        <end position="99"/>
    </location>
</feature>
<proteinExistence type="predicted"/>
<dbReference type="Ensembl" id="ENSOSIT00000028317.1">
    <property type="protein sequence ID" value="ENSOSIP00000026850.1"/>
    <property type="gene ID" value="ENSOSIG00000014136.1"/>
</dbReference>
<dbReference type="InterPro" id="IPR043502">
    <property type="entry name" value="DNA/RNA_pol_sf"/>
</dbReference>
<dbReference type="PANTHER" id="PTHR47510:SF3">
    <property type="entry name" value="ENDO_EXONUCLEASE_PHOSPHATASE DOMAIN-CONTAINING PROTEIN"/>
    <property type="match status" value="1"/>
</dbReference>
<dbReference type="PANTHER" id="PTHR47510">
    <property type="entry name" value="REVERSE TRANSCRIPTASE DOMAIN-CONTAINING PROTEIN"/>
    <property type="match status" value="1"/>
</dbReference>
<sequence length="996" mass="112573">MAARKDAAAYGSPIQCYFLLFLYVFSVFLRTIGSANLLYTRSDLMDIGKQHQTSVSDDFFYMHDIPAEIARPAGSPWLVVGTRRRRRRRRERKQKRGRRSGAMLRLKSQPHKPPLPSLYVANARSLAHKMDYLQLQLANNRYVRDCCVMIITESWLHPGIPDASMQLAGRTLLRWDRTKDSGKSRGGGLCVYIHNNWCNNGTIINNFCSPDLEYMTVRCRPFLLPREFTVVIVTAVYIPPDANTNKALSLLLNIINEHQRAHPDGVHVIAGDFNRANLKTVLPNFYQHVKCATRGENTLDHVYTNIKHAYRAIPLPHLGQSDHLSLLLPPTYTPLRRSRRPITKTITTWPDDALSRLQDCFEQTDWNLFHHQELETHTSTVLDYVKFCIGNVTVDKSIRVFPNQKPWMTTQVCKLLKARDAAFRSGDRALYRAARADLRKGVKKAKLDHRRIIEAHLSSNNTREVWKGIHDITNYRGCQVTADHLSAALAEELNNYFARFEAPNQQNSAAPPPPSIPSCSTPPSSPSPVMPLTVTEDDVRKALLAVNPRKAAGPDGVPGKVLRACAPQLAPILTEIFNLSLAQAVIPSCLKSATIIPVPKKSPISSLNDYRPVALTPVIMKCFERLVLQHINDHLPPDLDPHQFAYRTNRSTEDAIALALHAALSHLEEQQSYVRMLFVDYSSAFNTIIPDILIRKLDTIGLPPLTCAWIKDFLTDRPQAVRLGPHLSPTRTLSTGSPQGCVLSPLLYCLYTYDCSPQHDSNLIVKFADDTTVVGLISKGDEAAYREEVLKLAAWCSDNNLALNTKKTKEIIVDFRRHSTDPAPLYINGERVERVHTFRFLGVVLSNNISWTENITEVIKKAQQRLHFLRVLRKHNLDPSLLTTFYRTSIERLLTYCITVWYGSCTMADRERLQRVVKAAQRIIGSPLPSLSDIYSSRCLGRAGKIIKDSSHPGSGLFDLLPSGRRYRCIRSRTNRLKNSFFPKAITILNSHMHGH</sequence>
<keyword evidence="2" id="KW-0812">Transmembrane</keyword>
<dbReference type="InterPro" id="IPR000477">
    <property type="entry name" value="RT_dom"/>
</dbReference>
<dbReference type="Pfam" id="PF09004">
    <property type="entry name" value="ALKBH8_N"/>
    <property type="match status" value="1"/>
</dbReference>
<keyword evidence="2" id="KW-0472">Membrane</keyword>
<keyword evidence="5" id="KW-1185">Reference proteome</keyword>
<reference evidence="4" key="1">
    <citation type="submission" date="2025-08" db="UniProtKB">
        <authorList>
            <consortium name="Ensembl"/>
        </authorList>
    </citation>
    <scope>IDENTIFICATION</scope>
</reference>
<dbReference type="Proteomes" id="UP000694383">
    <property type="component" value="Unplaced"/>
</dbReference>
<evidence type="ECO:0000256" key="1">
    <source>
        <dbReference type="SAM" id="MobiDB-lite"/>
    </source>
</evidence>
<dbReference type="InterPro" id="IPR036691">
    <property type="entry name" value="Endo/exonu/phosph_ase_sf"/>
</dbReference>
<feature type="domain" description="Reverse transcriptase" evidence="3">
    <location>
        <begin position="579"/>
        <end position="845"/>
    </location>
</feature>
<dbReference type="GO" id="GO:0008168">
    <property type="term" value="F:methyltransferase activity"/>
    <property type="evidence" value="ECO:0007669"/>
    <property type="project" value="InterPro"/>
</dbReference>
<dbReference type="AlphaFoldDB" id="A0A8C7YD06"/>
<dbReference type="PROSITE" id="PS50878">
    <property type="entry name" value="RT_POL"/>
    <property type="match status" value="1"/>
</dbReference>
<evidence type="ECO:0000256" key="2">
    <source>
        <dbReference type="SAM" id="Phobius"/>
    </source>
</evidence>
<reference evidence="4" key="2">
    <citation type="submission" date="2025-09" db="UniProtKB">
        <authorList>
            <consortium name="Ensembl"/>
        </authorList>
    </citation>
    <scope>IDENTIFICATION</scope>
</reference>
<evidence type="ECO:0000313" key="5">
    <source>
        <dbReference type="Proteomes" id="UP000694383"/>
    </source>
</evidence>
<evidence type="ECO:0000259" key="3">
    <source>
        <dbReference type="PROSITE" id="PS50878"/>
    </source>
</evidence>
<organism evidence="4 5">
    <name type="scientific">Oryzias sinensis</name>
    <name type="common">Chinese medaka</name>
    <dbReference type="NCBI Taxonomy" id="183150"/>
    <lineage>
        <taxon>Eukaryota</taxon>
        <taxon>Metazoa</taxon>
        <taxon>Chordata</taxon>
        <taxon>Craniata</taxon>
        <taxon>Vertebrata</taxon>
        <taxon>Euteleostomi</taxon>
        <taxon>Actinopterygii</taxon>
        <taxon>Neopterygii</taxon>
        <taxon>Teleostei</taxon>
        <taxon>Neoteleostei</taxon>
        <taxon>Acanthomorphata</taxon>
        <taxon>Ovalentaria</taxon>
        <taxon>Atherinomorphae</taxon>
        <taxon>Beloniformes</taxon>
        <taxon>Adrianichthyidae</taxon>
        <taxon>Oryziinae</taxon>
        <taxon>Oryzias</taxon>
    </lineage>
</organism>
<feature type="transmembrane region" description="Helical" evidence="2">
    <location>
        <begin position="7"/>
        <end position="29"/>
    </location>
</feature>
<name>A0A8C7YD06_9TELE</name>
<dbReference type="CDD" id="cd01650">
    <property type="entry name" value="RT_nLTR_like"/>
    <property type="match status" value="1"/>
</dbReference>
<dbReference type="SUPFAM" id="SSF56672">
    <property type="entry name" value="DNA/RNA polymerases"/>
    <property type="match status" value="1"/>
</dbReference>
<keyword evidence="2" id="KW-1133">Transmembrane helix</keyword>
<dbReference type="Pfam" id="PF00078">
    <property type="entry name" value="RVT_1"/>
    <property type="match status" value="1"/>
</dbReference>
<dbReference type="SUPFAM" id="SSF56219">
    <property type="entry name" value="DNase I-like"/>
    <property type="match status" value="1"/>
</dbReference>
<feature type="region of interest" description="Disordered" evidence="1">
    <location>
        <begin position="82"/>
        <end position="103"/>
    </location>
</feature>
<dbReference type="InterPro" id="IPR015095">
    <property type="entry name" value="AlkB_hom8_N"/>
</dbReference>
<protein>
    <recommendedName>
        <fullName evidence="3">Reverse transcriptase domain-containing protein</fullName>
    </recommendedName>
</protein>
<dbReference type="GO" id="GO:0016706">
    <property type="term" value="F:2-oxoglutarate-dependent dioxygenase activity"/>
    <property type="evidence" value="ECO:0007669"/>
    <property type="project" value="InterPro"/>
</dbReference>
<evidence type="ECO:0000313" key="4">
    <source>
        <dbReference type="Ensembl" id="ENSOSIP00000026850.1"/>
    </source>
</evidence>